<gene>
    <name evidence="4" type="ORF">C5F51_06930</name>
</gene>
<protein>
    <recommendedName>
        <fullName evidence="6">Elongation factor G</fullName>
    </recommendedName>
</protein>
<keyword evidence="2" id="KW-0648">Protein biosynthesis</keyword>
<reference evidence="4 5" key="1">
    <citation type="submission" date="2018-02" db="EMBL/GenBank/DDBJ databases">
        <title>8 Nocardia nova and 1 Nocardia cyriacigeorgica strain used for evolution to TMP-SMX.</title>
        <authorList>
            <person name="Mehta H."/>
            <person name="Weng J."/>
            <person name="Shamoo Y."/>
        </authorList>
    </citation>
    <scope>NUCLEOTIDE SEQUENCE [LARGE SCALE GENOMIC DNA]</scope>
    <source>
        <strain evidence="4 5">BAA2227</strain>
    </source>
</reference>
<dbReference type="PANTHER" id="PTHR43261:SF1">
    <property type="entry name" value="RIBOSOME-RELEASING FACTOR 2, MITOCHONDRIAL"/>
    <property type="match status" value="1"/>
</dbReference>
<organism evidence="4 5">
    <name type="scientific">Nocardia nova</name>
    <dbReference type="NCBI Taxonomy" id="37330"/>
    <lineage>
        <taxon>Bacteria</taxon>
        <taxon>Bacillati</taxon>
        <taxon>Actinomycetota</taxon>
        <taxon>Actinomycetes</taxon>
        <taxon>Mycobacteriales</taxon>
        <taxon>Nocardiaceae</taxon>
        <taxon>Nocardia</taxon>
    </lineage>
</organism>
<evidence type="ECO:0000256" key="1">
    <source>
        <dbReference type="ARBA" id="ARBA00022741"/>
    </source>
</evidence>
<dbReference type="SUPFAM" id="SSF52540">
    <property type="entry name" value="P-loop containing nucleoside triphosphate hydrolases"/>
    <property type="match status" value="1"/>
</dbReference>
<accession>A0A2S6ABZ5</accession>
<evidence type="ECO:0000313" key="4">
    <source>
        <dbReference type="EMBL" id="PPJ31307.1"/>
    </source>
</evidence>
<evidence type="ECO:0000313" key="5">
    <source>
        <dbReference type="Proteomes" id="UP000238356"/>
    </source>
</evidence>
<dbReference type="PANTHER" id="PTHR43261">
    <property type="entry name" value="TRANSLATION ELONGATION FACTOR G-RELATED"/>
    <property type="match status" value="1"/>
</dbReference>
<name>A0A2S6ABZ5_9NOCA</name>
<dbReference type="RefSeq" id="WP_104362773.1">
    <property type="nucleotide sequence ID" value="NZ_PSZD01000003.1"/>
</dbReference>
<proteinExistence type="predicted"/>
<keyword evidence="5" id="KW-1185">Reference proteome</keyword>
<evidence type="ECO:0008006" key="6">
    <source>
        <dbReference type="Google" id="ProtNLM"/>
    </source>
</evidence>
<evidence type="ECO:0000256" key="2">
    <source>
        <dbReference type="ARBA" id="ARBA00022917"/>
    </source>
</evidence>
<keyword evidence="1" id="KW-0547">Nucleotide-binding</keyword>
<dbReference type="GO" id="GO:0006412">
    <property type="term" value="P:translation"/>
    <property type="evidence" value="ECO:0007669"/>
    <property type="project" value="UniProtKB-KW"/>
</dbReference>
<keyword evidence="3" id="KW-0342">GTP-binding</keyword>
<dbReference type="AlphaFoldDB" id="A0A2S6ABZ5"/>
<dbReference type="EMBL" id="PSZD01000003">
    <property type="protein sequence ID" value="PPJ31307.1"/>
    <property type="molecule type" value="Genomic_DNA"/>
</dbReference>
<evidence type="ECO:0000256" key="3">
    <source>
        <dbReference type="ARBA" id="ARBA00023134"/>
    </source>
</evidence>
<dbReference type="InterPro" id="IPR027417">
    <property type="entry name" value="P-loop_NTPase"/>
</dbReference>
<comment type="caution">
    <text evidence="4">The sequence shown here is derived from an EMBL/GenBank/DDBJ whole genome shotgun (WGS) entry which is preliminary data.</text>
</comment>
<dbReference type="Gene3D" id="3.40.50.300">
    <property type="entry name" value="P-loop containing nucleotide triphosphate hydrolases"/>
    <property type="match status" value="2"/>
</dbReference>
<dbReference type="GO" id="GO:0032790">
    <property type="term" value="P:ribosome disassembly"/>
    <property type="evidence" value="ECO:0007669"/>
    <property type="project" value="TreeGrafter"/>
</dbReference>
<dbReference type="GO" id="GO:0005525">
    <property type="term" value="F:GTP binding"/>
    <property type="evidence" value="ECO:0007669"/>
    <property type="project" value="UniProtKB-KW"/>
</dbReference>
<sequence length="262" mass="28769">MGVKIIDPQSIRNVTIVGEPEETTALIRRLRRRPTAPGSRSAVTVEWVTDRAEHTVRITELSSHAPIAELERAIRTADGVVVPMNAAATSAPRLEAILRVADDHQVARLCLVRGLDQHAADFGHCVRTVAATRGAVPVTLQMPLGIGAEFEGVIDLVPMWELEPMAAEFFGSHWPVAVQRYHELVDTVLAQDTARPRLPGTGKMPPRQLHDRIHHLTRIGDVVPVLCDASPHSDDITALLDAMVRYLPSPMHVCQPEHALDQ</sequence>
<dbReference type="Proteomes" id="UP000238356">
    <property type="component" value="Unassembled WGS sequence"/>
</dbReference>